<protein>
    <submittedName>
        <fullName evidence="4">Peptidase alpha-lytic pro domain-containing protein</fullName>
    </submittedName>
</protein>
<evidence type="ECO:0000313" key="4">
    <source>
        <dbReference type="EMBL" id="RLV71668.1"/>
    </source>
</evidence>
<feature type="region of interest" description="Disordered" evidence="1">
    <location>
        <begin position="1"/>
        <end position="30"/>
    </location>
</feature>
<evidence type="ECO:0000256" key="1">
    <source>
        <dbReference type="SAM" id="MobiDB-lite"/>
    </source>
</evidence>
<keyword evidence="2" id="KW-0812">Transmembrane</keyword>
<dbReference type="GO" id="GO:0006508">
    <property type="term" value="P:proteolysis"/>
    <property type="evidence" value="ECO:0007669"/>
    <property type="project" value="InterPro"/>
</dbReference>
<dbReference type="GO" id="GO:0005576">
    <property type="term" value="C:extracellular region"/>
    <property type="evidence" value="ECO:0007669"/>
    <property type="project" value="InterPro"/>
</dbReference>
<gene>
    <name evidence="4" type="ORF">D3C57_144115</name>
</gene>
<keyword evidence="2" id="KW-0472">Membrane</keyword>
<dbReference type="Proteomes" id="UP000281594">
    <property type="component" value="Unassembled WGS sequence"/>
</dbReference>
<dbReference type="AlphaFoldDB" id="A0A3L8QWM4"/>
<feature type="compositionally biased region" description="Low complexity" evidence="1">
    <location>
        <begin position="325"/>
        <end position="342"/>
    </location>
</feature>
<comment type="caution">
    <text evidence="4">The sequence shown here is derived from an EMBL/GenBank/DDBJ whole genome shotgun (WGS) entry which is preliminary data.</text>
</comment>
<dbReference type="Gene3D" id="2.40.10.10">
    <property type="entry name" value="Trypsin-like serine proteases"/>
    <property type="match status" value="1"/>
</dbReference>
<evidence type="ECO:0000313" key="5">
    <source>
        <dbReference type="Proteomes" id="UP000281594"/>
    </source>
</evidence>
<dbReference type="EMBL" id="QYCY01000004">
    <property type="protein sequence ID" value="RLV71668.1"/>
    <property type="molecule type" value="Genomic_DNA"/>
</dbReference>
<proteinExistence type="predicted"/>
<feature type="transmembrane region" description="Helical" evidence="2">
    <location>
        <begin position="114"/>
        <end position="133"/>
    </location>
</feature>
<organism evidence="4 5">
    <name type="scientific">Streptomyces rapamycinicus (strain ATCC 29253 / DSM 41530 / NRRL 5491 / AYB-994)</name>
    <name type="common">Streptomyces hygroscopicus (strain ATCC 29253)</name>
    <dbReference type="NCBI Taxonomy" id="1343740"/>
    <lineage>
        <taxon>Bacteria</taxon>
        <taxon>Bacillati</taxon>
        <taxon>Actinomycetota</taxon>
        <taxon>Actinomycetes</taxon>
        <taxon>Kitasatosporales</taxon>
        <taxon>Streptomycetaceae</taxon>
        <taxon>Streptomyces</taxon>
        <taxon>Streptomyces violaceusniger group</taxon>
    </lineage>
</organism>
<reference evidence="4 5" key="1">
    <citation type="journal article" date="2018" name="J. Biol. Chem.">
        <title>Discovery of the actinoplanic acid pathway in Streptomyces rapamycinicus reveals a genetically conserved synergism with rapamycin.</title>
        <authorList>
            <person name="Mrak P."/>
            <person name="Krastel P."/>
            <person name="Pivk Lukancic P."/>
            <person name="Tao J."/>
            <person name="Pistorius D."/>
            <person name="Moore C.M."/>
        </authorList>
    </citation>
    <scope>NUCLEOTIDE SEQUENCE [LARGE SCALE GENOMIC DNA]</scope>
    <source>
        <strain evidence="4 5">NRRL 5491</strain>
    </source>
</reference>
<feature type="domain" description="Peptidase S1A alpha-lytic prodomain" evidence="3">
    <location>
        <begin position="193"/>
        <end position="240"/>
    </location>
</feature>
<dbReference type="InterPro" id="IPR004236">
    <property type="entry name" value="Pept_S1_alpha_lytic"/>
</dbReference>
<dbReference type="Pfam" id="PF02983">
    <property type="entry name" value="Pro_Al_protease"/>
    <property type="match status" value="1"/>
</dbReference>
<feature type="region of interest" description="Disordered" evidence="1">
    <location>
        <begin position="319"/>
        <end position="342"/>
    </location>
</feature>
<evidence type="ECO:0000256" key="2">
    <source>
        <dbReference type="SAM" id="Phobius"/>
    </source>
</evidence>
<sequence>MNGTVDSLHRFERPAGAPRHAGPRSPGRARGPLTVELLGSMITDHHSGFGFPRPGAFSAAAHAFWSTCHHQTEFSCPIRQLAISRRQPRSKRVDHQGCFFGEARFYVRRRHYPYRGLLAAAVGVLTLTTLTAAQAAPAPLTDPAEAAALARQLGNERTAGVYYRNERLVVAVTDQDAAETVRSAGAVAEVVPHSTAELDSAKAKLDQLTGIPNTAWSIDQSSNRVDVKIYDGVSEADKARIENSVSEYGDTVDITKHSGKIESNAYAMRGGLGITSEYTPGWITICSAGFNVQNGSGKKYMITAGHCMRNGAVNWHRRSGEIPLGGPSTGPTGTTRTSPTTG</sequence>
<name>A0A3L8QWM4_STRRN</name>
<keyword evidence="2" id="KW-1133">Transmembrane helix</keyword>
<accession>A0A3L8QWM4</accession>
<dbReference type="GO" id="GO:0008236">
    <property type="term" value="F:serine-type peptidase activity"/>
    <property type="evidence" value="ECO:0007669"/>
    <property type="project" value="InterPro"/>
</dbReference>
<dbReference type="InterPro" id="IPR043504">
    <property type="entry name" value="Peptidase_S1_PA_chymotrypsin"/>
</dbReference>
<evidence type="ECO:0000259" key="3">
    <source>
        <dbReference type="Pfam" id="PF02983"/>
    </source>
</evidence>